<keyword evidence="3" id="KW-1185">Reference proteome</keyword>
<evidence type="ECO:0000313" key="2">
    <source>
        <dbReference type="EMBL" id="TCD63766.1"/>
    </source>
</evidence>
<evidence type="ECO:0000256" key="1">
    <source>
        <dbReference type="SAM" id="Phobius"/>
    </source>
</evidence>
<sequence>MQPLQISAPQQPLQVYDGSTSFALWHDAYEQANRQEPDVQRRNTVNVILDRVSPDVRDCYHAVVKHIRPKAPCVKWNVYRLKIIIEGIYKQVHVEEHPKEPWFPPLMLRVMALSSCGWSIFAFIAVFVTPFLYRAMAIGGDEILCAKSLKITDAFEDYWTHTPFTQLRRLIAVCFGFGIMGLLIGAFSYVVASWTRTEEPRPSKSWKAGYRFVPSPRLENEIDSTII</sequence>
<proteinExistence type="predicted"/>
<feature type="transmembrane region" description="Helical" evidence="1">
    <location>
        <begin position="170"/>
        <end position="192"/>
    </location>
</feature>
<keyword evidence="1" id="KW-1133">Transmembrane helix</keyword>
<organism evidence="2 3">
    <name type="scientific">Steccherinum ochraceum</name>
    <dbReference type="NCBI Taxonomy" id="92696"/>
    <lineage>
        <taxon>Eukaryota</taxon>
        <taxon>Fungi</taxon>
        <taxon>Dikarya</taxon>
        <taxon>Basidiomycota</taxon>
        <taxon>Agaricomycotina</taxon>
        <taxon>Agaricomycetes</taxon>
        <taxon>Polyporales</taxon>
        <taxon>Steccherinaceae</taxon>
        <taxon>Steccherinum</taxon>
    </lineage>
</organism>
<protein>
    <submittedName>
        <fullName evidence="2">Uncharacterized protein</fullName>
    </submittedName>
</protein>
<evidence type="ECO:0000313" key="3">
    <source>
        <dbReference type="Proteomes" id="UP000292702"/>
    </source>
</evidence>
<dbReference type="AlphaFoldDB" id="A0A4R0RAG3"/>
<dbReference type="Proteomes" id="UP000292702">
    <property type="component" value="Unassembled WGS sequence"/>
</dbReference>
<gene>
    <name evidence="2" type="ORF">EIP91_004981</name>
</gene>
<dbReference type="EMBL" id="RWJN01000277">
    <property type="protein sequence ID" value="TCD63766.1"/>
    <property type="molecule type" value="Genomic_DNA"/>
</dbReference>
<keyword evidence="1" id="KW-0472">Membrane</keyword>
<comment type="caution">
    <text evidence="2">The sequence shown here is derived from an EMBL/GenBank/DDBJ whole genome shotgun (WGS) entry which is preliminary data.</text>
</comment>
<name>A0A4R0RAG3_9APHY</name>
<accession>A0A4R0RAG3</accession>
<feature type="transmembrane region" description="Helical" evidence="1">
    <location>
        <begin position="106"/>
        <end position="133"/>
    </location>
</feature>
<keyword evidence="1" id="KW-0812">Transmembrane</keyword>
<reference evidence="2 3" key="1">
    <citation type="submission" date="2018-11" db="EMBL/GenBank/DDBJ databases">
        <title>Genome assembly of Steccherinum ochraceum LE-BIN_3174, the white-rot fungus of the Steccherinaceae family (The Residual Polyporoid clade, Polyporales, Basidiomycota).</title>
        <authorList>
            <person name="Fedorova T.V."/>
            <person name="Glazunova O.A."/>
            <person name="Landesman E.O."/>
            <person name="Moiseenko K.V."/>
            <person name="Psurtseva N.V."/>
            <person name="Savinova O.S."/>
            <person name="Shakhova N.V."/>
            <person name="Tyazhelova T.V."/>
            <person name="Vasina D.V."/>
        </authorList>
    </citation>
    <scope>NUCLEOTIDE SEQUENCE [LARGE SCALE GENOMIC DNA]</scope>
    <source>
        <strain evidence="2 3">LE-BIN_3174</strain>
    </source>
</reference>